<dbReference type="RefSeq" id="XP_024707475.1">
    <property type="nucleotide sequence ID" value="XM_024855461.1"/>
</dbReference>
<gene>
    <name evidence="2" type="ORF">P170DRAFT_98275</name>
</gene>
<dbReference type="AlphaFoldDB" id="A0A2I2GH23"/>
<evidence type="ECO:0000313" key="3">
    <source>
        <dbReference type="Proteomes" id="UP000234275"/>
    </source>
</evidence>
<accession>A0A2I2GH23</accession>
<comment type="caution">
    <text evidence="2">The sequence shown here is derived from an EMBL/GenBank/DDBJ whole genome shotgun (WGS) entry which is preliminary data.</text>
</comment>
<sequence>MLACSTHTWLSHRSLTSPKLDYACINLSLKMNSHVMLQIPSHTMLTYSVHALLFLGFNMLLQLGIGRPASTIKLWNEPSNKVHY</sequence>
<dbReference type="EMBL" id="MSFO01000002">
    <property type="protein sequence ID" value="PLB52173.1"/>
    <property type="molecule type" value="Genomic_DNA"/>
</dbReference>
<proteinExistence type="predicted"/>
<dbReference type="GeneID" id="36563168"/>
<feature type="transmembrane region" description="Helical" evidence="1">
    <location>
        <begin position="44"/>
        <end position="65"/>
    </location>
</feature>
<dbReference type="VEuPathDB" id="FungiDB:P170DRAFT_98275"/>
<keyword evidence="1" id="KW-0812">Transmembrane</keyword>
<protein>
    <submittedName>
        <fullName evidence="2">Uncharacterized protein</fullName>
    </submittedName>
</protein>
<keyword evidence="3" id="KW-1185">Reference proteome</keyword>
<keyword evidence="1" id="KW-1133">Transmembrane helix</keyword>
<evidence type="ECO:0000256" key="1">
    <source>
        <dbReference type="SAM" id="Phobius"/>
    </source>
</evidence>
<dbReference type="Proteomes" id="UP000234275">
    <property type="component" value="Unassembled WGS sequence"/>
</dbReference>
<reference evidence="2 3" key="1">
    <citation type="submission" date="2016-12" db="EMBL/GenBank/DDBJ databases">
        <title>The genomes of Aspergillus section Nigri reveals drivers in fungal speciation.</title>
        <authorList>
            <consortium name="DOE Joint Genome Institute"/>
            <person name="Vesth T.C."/>
            <person name="Nybo J."/>
            <person name="Theobald S."/>
            <person name="Brandl J."/>
            <person name="Frisvad J.C."/>
            <person name="Nielsen K.F."/>
            <person name="Lyhne E.K."/>
            <person name="Kogle M.E."/>
            <person name="Kuo A."/>
            <person name="Riley R."/>
            <person name="Clum A."/>
            <person name="Nolan M."/>
            <person name="Lipzen A."/>
            <person name="Salamov A."/>
            <person name="Henrissat B."/>
            <person name="Wiebenga A."/>
            <person name="De Vries R.P."/>
            <person name="Grigoriev I.V."/>
            <person name="Mortensen U.H."/>
            <person name="Andersen M.R."/>
            <person name="Baker S.E."/>
        </authorList>
    </citation>
    <scope>NUCLEOTIDE SEQUENCE [LARGE SCALE GENOMIC DNA]</scope>
    <source>
        <strain evidence="2 3">IBT 23096</strain>
    </source>
</reference>
<keyword evidence="1" id="KW-0472">Membrane</keyword>
<evidence type="ECO:0000313" key="2">
    <source>
        <dbReference type="EMBL" id="PLB52173.1"/>
    </source>
</evidence>
<name>A0A2I2GH23_9EURO</name>
<organism evidence="2 3">
    <name type="scientific">Aspergillus steynii IBT 23096</name>
    <dbReference type="NCBI Taxonomy" id="1392250"/>
    <lineage>
        <taxon>Eukaryota</taxon>
        <taxon>Fungi</taxon>
        <taxon>Dikarya</taxon>
        <taxon>Ascomycota</taxon>
        <taxon>Pezizomycotina</taxon>
        <taxon>Eurotiomycetes</taxon>
        <taxon>Eurotiomycetidae</taxon>
        <taxon>Eurotiales</taxon>
        <taxon>Aspergillaceae</taxon>
        <taxon>Aspergillus</taxon>
        <taxon>Aspergillus subgen. Circumdati</taxon>
    </lineage>
</organism>